<evidence type="ECO:0000256" key="5">
    <source>
        <dbReference type="ARBA" id="ARBA00023136"/>
    </source>
</evidence>
<keyword evidence="4 6" id="KW-1133">Transmembrane helix</keyword>
<dbReference type="InterPro" id="IPR013057">
    <property type="entry name" value="AA_transpt_TM"/>
</dbReference>
<feature type="transmembrane region" description="Helical" evidence="6">
    <location>
        <begin position="246"/>
        <end position="264"/>
    </location>
</feature>
<keyword evidence="3 6" id="KW-0812">Transmembrane</keyword>
<feature type="transmembrane region" description="Helical" evidence="6">
    <location>
        <begin position="67"/>
        <end position="86"/>
    </location>
</feature>
<feature type="transmembrane region" description="Helical" evidence="6">
    <location>
        <begin position="131"/>
        <end position="153"/>
    </location>
</feature>
<feature type="transmembrane region" description="Helical" evidence="6">
    <location>
        <begin position="381"/>
        <end position="405"/>
    </location>
</feature>
<dbReference type="Pfam" id="PF01490">
    <property type="entry name" value="Aa_trans"/>
    <property type="match status" value="1"/>
</dbReference>
<evidence type="ECO:0000256" key="2">
    <source>
        <dbReference type="ARBA" id="ARBA00022448"/>
    </source>
</evidence>
<evidence type="ECO:0000256" key="6">
    <source>
        <dbReference type="SAM" id="Phobius"/>
    </source>
</evidence>
<feature type="transmembrane region" description="Helical" evidence="6">
    <location>
        <begin position="106"/>
        <end position="124"/>
    </location>
</feature>
<feature type="domain" description="Amino acid transporter transmembrane" evidence="7">
    <location>
        <begin position="1"/>
        <end position="361"/>
    </location>
</feature>
<comment type="subcellular location">
    <subcellularLocation>
        <location evidence="1">Membrane</location>
    </subcellularLocation>
</comment>
<sequence length="419" mass="46637">MAGAGVLNLPYAVNLSGWSGLALLTLVGVMSCYTGIILVKCMKSSSGEARTYQEIGKLAFGKNGYRLTLLFQNLTLFFVAALFLILAGSNTKTLFDEWIPKSKQDIKVFIGATAAIIWPVNVILRTMKEISWIAVAGMMATFFTVVVICIYSVREGDPSSPHSIANLQTYPAAFSSFVFAFGGHNVFPAIQETMRHPNEFNKVMYVSFFLTWLVYLPPCILGYLYFGSAVQSPILLSIDTGIVTQMATISITLHLWFTIPIINNPLFLYIEDLLNVKPKNHIKRLAIRTTIILVETVVACFVPFFPDVTNFIGSTTICATVFFFPCFFYLKLHWEEISRVEVVGIFGILVLASLGSVIGLYNSVVQLAFDLGGVVFSPEMWFFWTILACVSFLAVVGIGMGMWGISAFYRYNDQVYCWN</sequence>
<proteinExistence type="predicted"/>
<evidence type="ECO:0000256" key="3">
    <source>
        <dbReference type="ARBA" id="ARBA00022692"/>
    </source>
</evidence>
<feature type="transmembrane region" description="Helical" evidence="6">
    <location>
        <begin position="311"/>
        <end position="330"/>
    </location>
</feature>
<protein>
    <recommendedName>
        <fullName evidence="7">Amino acid transporter transmembrane domain-containing protein</fullName>
    </recommendedName>
</protein>
<name>A0A6B2L4V2_9EUKA</name>
<dbReference type="GO" id="GO:0016020">
    <property type="term" value="C:membrane"/>
    <property type="evidence" value="ECO:0007669"/>
    <property type="project" value="UniProtKB-SubCell"/>
</dbReference>
<feature type="transmembrane region" description="Helical" evidence="6">
    <location>
        <begin position="173"/>
        <end position="191"/>
    </location>
</feature>
<feature type="transmembrane region" description="Helical" evidence="6">
    <location>
        <begin position="203"/>
        <end position="226"/>
    </location>
</feature>
<evidence type="ECO:0000256" key="1">
    <source>
        <dbReference type="ARBA" id="ARBA00004370"/>
    </source>
</evidence>
<organism evidence="8">
    <name type="scientific">Arcella intermedia</name>
    <dbReference type="NCBI Taxonomy" id="1963864"/>
    <lineage>
        <taxon>Eukaryota</taxon>
        <taxon>Amoebozoa</taxon>
        <taxon>Tubulinea</taxon>
        <taxon>Elardia</taxon>
        <taxon>Arcellinida</taxon>
        <taxon>Sphaerothecina</taxon>
        <taxon>Arcellidae</taxon>
        <taxon>Arcella</taxon>
    </lineage>
</organism>
<dbReference type="EMBL" id="GIBP01003020">
    <property type="protein sequence ID" value="NDV31989.1"/>
    <property type="molecule type" value="Transcribed_RNA"/>
</dbReference>
<reference evidence="8" key="1">
    <citation type="journal article" date="2020" name="J. Eukaryot. Microbiol.">
        <title>De novo Sequencing, Assembly and Annotation of the Transcriptome for the Free-Living Testate Amoeba Arcella intermedia.</title>
        <authorList>
            <person name="Ribeiro G.M."/>
            <person name="Porfirio-Sousa A.L."/>
            <person name="Maurer-Alcala X.X."/>
            <person name="Katz L.A."/>
            <person name="Lahr D.J.G."/>
        </authorList>
    </citation>
    <scope>NUCLEOTIDE SEQUENCE</scope>
</reference>
<accession>A0A6B2L4V2</accession>
<feature type="transmembrane region" description="Helical" evidence="6">
    <location>
        <begin position="20"/>
        <end position="39"/>
    </location>
</feature>
<evidence type="ECO:0000256" key="4">
    <source>
        <dbReference type="ARBA" id="ARBA00022989"/>
    </source>
</evidence>
<keyword evidence="5 6" id="KW-0472">Membrane</keyword>
<feature type="transmembrane region" description="Helical" evidence="6">
    <location>
        <begin position="342"/>
        <end position="361"/>
    </location>
</feature>
<evidence type="ECO:0000259" key="7">
    <source>
        <dbReference type="Pfam" id="PF01490"/>
    </source>
</evidence>
<dbReference type="PANTHER" id="PTHR48017">
    <property type="entry name" value="OS05G0424000 PROTEIN-RELATED"/>
    <property type="match status" value="1"/>
</dbReference>
<evidence type="ECO:0000313" key="8">
    <source>
        <dbReference type="EMBL" id="NDV31989.1"/>
    </source>
</evidence>
<keyword evidence="2" id="KW-0813">Transport</keyword>
<feature type="transmembrane region" description="Helical" evidence="6">
    <location>
        <begin position="285"/>
        <end position="305"/>
    </location>
</feature>
<dbReference type="AlphaFoldDB" id="A0A6B2L4V2"/>